<dbReference type="Proteomes" id="UP000265520">
    <property type="component" value="Unassembled WGS sequence"/>
</dbReference>
<name>A0A392WBJ8_9FABA</name>
<evidence type="ECO:0000313" key="3">
    <source>
        <dbReference type="Proteomes" id="UP000265520"/>
    </source>
</evidence>
<feature type="non-terminal residue" evidence="2">
    <location>
        <position position="1"/>
    </location>
</feature>
<dbReference type="EMBL" id="LXQA011435245">
    <property type="protein sequence ID" value="MCI97183.1"/>
    <property type="molecule type" value="Genomic_DNA"/>
</dbReference>
<evidence type="ECO:0000256" key="1">
    <source>
        <dbReference type="SAM" id="MobiDB-lite"/>
    </source>
</evidence>
<keyword evidence="3" id="KW-1185">Reference proteome</keyword>
<feature type="region of interest" description="Disordered" evidence="1">
    <location>
        <begin position="34"/>
        <end position="58"/>
    </location>
</feature>
<sequence>WRERRDKGLCFSCDEKFHANHCCKNRVMIMCGYEGEDDDVTPPSPAVTEEDPPDESPE</sequence>
<accession>A0A392WBJ8</accession>
<evidence type="ECO:0000313" key="2">
    <source>
        <dbReference type="EMBL" id="MCI97183.1"/>
    </source>
</evidence>
<protein>
    <submittedName>
        <fullName evidence="2">Uncharacterized protein</fullName>
    </submittedName>
</protein>
<proteinExistence type="predicted"/>
<feature type="compositionally biased region" description="Acidic residues" evidence="1">
    <location>
        <begin position="48"/>
        <end position="58"/>
    </location>
</feature>
<dbReference type="AlphaFoldDB" id="A0A392WBJ8"/>
<feature type="non-terminal residue" evidence="2">
    <location>
        <position position="58"/>
    </location>
</feature>
<reference evidence="2 3" key="1">
    <citation type="journal article" date="2018" name="Front. Plant Sci.">
        <title>Red Clover (Trifolium pratense) and Zigzag Clover (T. medium) - A Picture of Genomic Similarities and Differences.</title>
        <authorList>
            <person name="Dluhosova J."/>
            <person name="Istvanek J."/>
            <person name="Nedelnik J."/>
            <person name="Repkova J."/>
        </authorList>
    </citation>
    <scope>NUCLEOTIDE SEQUENCE [LARGE SCALE GENOMIC DNA]</scope>
    <source>
        <strain evidence="3">cv. 10/8</strain>
        <tissue evidence="2">Leaf</tissue>
    </source>
</reference>
<organism evidence="2 3">
    <name type="scientific">Trifolium medium</name>
    <dbReference type="NCBI Taxonomy" id="97028"/>
    <lineage>
        <taxon>Eukaryota</taxon>
        <taxon>Viridiplantae</taxon>
        <taxon>Streptophyta</taxon>
        <taxon>Embryophyta</taxon>
        <taxon>Tracheophyta</taxon>
        <taxon>Spermatophyta</taxon>
        <taxon>Magnoliopsida</taxon>
        <taxon>eudicotyledons</taxon>
        <taxon>Gunneridae</taxon>
        <taxon>Pentapetalae</taxon>
        <taxon>rosids</taxon>
        <taxon>fabids</taxon>
        <taxon>Fabales</taxon>
        <taxon>Fabaceae</taxon>
        <taxon>Papilionoideae</taxon>
        <taxon>50 kb inversion clade</taxon>
        <taxon>NPAAA clade</taxon>
        <taxon>Hologalegina</taxon>
        <taxon>IRL clade</taxon>
        <taxon>Trifolieae</taxon>
        <taxon>Trifolium</taxon>
    </lineage>
</organism>
<comment type="caution">
    <text evidence="2">The sequence shown here is derived from an EMBL/GenBank/DDBJ whole genome shotgun (WGS) entry which is preliminary data.</text>
</comment>